<sequence>MIFTFDDLPFEKWNERIDEFHAWMNSEALTSPLYLVIQLFTARLSGALKEWWNSLGENRQQQIYQTTIPALLGEIHREFIGTPNHLKEQLQEVFFSAKCCSLKKRDLAKHFERQTKRYYTLNGLNNPSLKQVYLSSIDEYLCQQTKLYIRDQGQTIEEISIGQIEQYVFRTLDKLCKQKEFWSEFMDRSKHLSKICARPDLSIKCSKSKKMCSCDSRKKHKHFRRPFKGRFNKFRRKRFFRKKRSFAKTTKCFLCHKEGHYAKNCPNKSKKQKQYLINSITSIVPNVDLDNHDLESVLSYDSDDKDALCEYSDSDYSSDSSDNDDGEECCFKITQLPKHDEIQNPNLPVTIFDPSRREDPVHAIAFIDTGAHTSIMNPTLLPSSMWMPHHQEFRVANAGSLSVKLKSKPITIEFFPGCQITTEVLGSSAPGKDLVMGWDTYYALKKNFDISLEPRGMRWKKLYKAFTTIPRLFTIEETALEEFNKIKEEITTISCADSHTDFLQKCSNPLWLNSEFFVKLPFKENVHTTPTRASHAGMPPTLLQQANDECDQLVNQGIVSSTNSPWACKAFYVNNRAEQARGKLRLVIDYKPLNQYLQDVKFPLPNKKALLQHLEGATIFSKFDLKSGFWQIRIHPDERYKTAFCLPNRHLQWNVFPFGLKTAPSLFQQAMLRIFKPLLHTALVYIDDILLFSSRIQDHIQALKQFQDIIKEYGLMLSARKMIIAQPNIDFLGMQINNGTITLQSHLATTLLDFPDENLTKRQVQQFLGVINYVSDFIPQLSQLTRPLQKMLSKNPPLWATRQTDAVKKLKLDIQKLPTLQIPSSGTRILQTDASDKYWGAILFEEINDKRQICGYKSGRFKDSEMHYHSTFKEILAVKKAIEKFEFHLIGHKFRIEMDMSSFPKMLQFKQKMVPHQQLLRWSEWFSKYDFESFYLKGKNNTLADMLSRNPPQELHMMTSSSAPKKHFFDFDANIPGDAHELIERNTLREHLRHKIFEYQSFILSRYGPNCHFIAPLGIHPDYPFAHLYRIENSNMPEEVLCFLWYLCSVYTIGITFDIGWLYQYINALHERDCLSTFLTWFASLAIWTGKLRKSAKATNLPFKKLKGNGHQGGLNPFFNPHTVYFFHRPVQINLKSNKLHALPTLIHHNDYHRGLRPDFNLHDTKPYEDFQTHAFRLNNARQNFHIPFNTNWSYYPMSYQMTLDEDLMFFMDKQENSFVTKATKRDASKMDAPPIIKQESATQDIPQDSLSQDLTEDYFQDAQLPDDTVNIDIDDIGKRFNIDVNTKSDDDFSEPAPEYVCPGDEYGWML</sequence>
<keyword evidence="7" id="KW-0378">Hydrolase</keyword>
<dbReference type="SMART" id="SM00343">
    <property type="entry name" value="ZnF_C2HC"/>
    <property type="match status" value="1"/>
</dbReference>
<dbReference type="Pfam" id="PF00078">
    <property type="entry name" value="RVT_1"/>
    <property type="match status" value="1"/>
</dbReference>
<organism evidence="12">
    <name type="scientific">Noccaea caerulescens</name>
    <name type="common">Alpine penny-cress</name>
    <name type="synonym">Thlaspi caerulescens</name>
    <dbReference type="NCBI Taxonomy" id="107243"/>
    <lineage>
        <taxon>Eukaryota</taxon>
        <taxon>Viridiplantae</taxon>
        <taxon>Streptophyta</taxon>
        <taxon>Embryophyta</taxon>
        <taxon>Tracheophyta</taxon>
        <taxon>Spermatophyta</taxon>
        <taxon>Magnoliopsida</taxon>
        <taxon>eudicotyledons</taxon>
        <taxon>Gunneridae</taxon>
        <taxon>Pentapetalae</taxon>
        <taxon>rosids</taxon>
        <taxon>malvids</taxon>
        <taxon>Brassicales</taxon>
        <taxon>Brassicaceae</taxon>
        <taxon>Coluteocarpeae</taxon>
        <taxon>Noccaea</taxon>
    </lineage>
</organism>
<evidence type="ECO:0000256" key="4">
    <source>
        <dbReference type="ARBA" id="ARBA00022722"/>
    </source>
</evidence>
<keyword evidence="2" id="KW-0808">Transferase</keyword>
<proteinExistence type="predicted"/>
<keyword evidence="9" id="KW-0862">Zinc</keyword>
<evidence type="ECO:0000256" key="5">
    <source>
        <dbReference type="ARBA" id="ARBA00022750"/>
    </source>
</evidence>
<evidence type="ECO:0000259" key="11">
    <source>
        <dbReference type="PROSITE" id="PS50878"/>
    </source>
</evidence>
<dbReference type="PROSITE" id="PS50878">
    <property type="entry name" value="RT_POL"/>
    <property type="match status" value="1"/>
</dbReference>
<feature type="domain" description="CCHC-type" evidence="10">
    <location>
        <begin position="251"/>
        <end position="267"/>
    </location>
</feature>
<name>A0A1J3EQA9_NOCCA</name>
<dbReference type="GO" id="GO:0004519">
    <property type="term" value="F:endonuclease activity"/>
    <property type="evidence" value="ECO:0007669"/>
    <property type="project" value="UniProtKB-KW"/>
</dbReference>
<evidence type="ECO:0000256" key="7">
    <source>
        <dbReference type="ARBA" id="ARBA00022801"/>
    </source>
</evidence>
<gene>
    <name evidence="12" type="ORF">LC_TR7445_c0_g1_i1_g.26467</name>
</gene>
<dbReference type="GO" id="GO:0004190">
    <property type="term" value="F:aspartic-type endopeptidase activity"/>
    <property type="evidence" value="ECO:0007669"/>
    <property type="project" value="UniProtKB-KW"/>
</dbReference>
<dbReference type="PROSITE" id="PS50158">
    <property type="entry name" value="ZF_CCHC"/>
    <property type="match status" value="1"/>
</dbReference>
<dbReference type="InterPro" id="IPR000477">
    <property type="entry name" value="RT_dom"/>
</dbReference>
<dbReference type="CDD" id="cd01647">
    <property type="entry name" value="RT_LTR"/>
    <property type="match status" value="1"/>
</dbReference>
<dbReference type="InterPro" id="IPR043128">
    <property type="entry name" value="Rev_trsase/Diguanyl_cyclase"/>
</dbReference>
<keyword evidence="3" id="KW-0548">Nucleotidyltransferase</keyword>
<evidence type="ECO:0008006" key="13">
    <source>
        <dbReference type="Google" id="ProtNLM"/>
    </source>
</evidence>
<keyword evidence="4" id="KW-0540">Nuclease</keyword>
<dbReference type="GO" id="GO:0006508">
    <property type="term" value="P:proteolysis"/>
    <property type="evidence" value="ECO:0007669"/>
    <property type="project" value="UniProtKB-KW"/>
</dbReference>
<evidence type="ECO:0000313" key="12">
    <source>
        <dbReference type="EMBL" id="JAU34211.1"/>
    </source>
</evidence>
<keyword evidence="9" id="KW-0479">Metal-binding</keyword>
<evidence type="ECO:0000256" key="1">
    <source>
        <dbReference type="ARBA" id="ARBA00022670"/>
    </source>
</evidence>
<dbReference type="InterPro" id="IPR036875">
    <property type="entry name" value="Znf_CCHC_sf"/>
</dbReference>
<keyword evidence="9" id="KW-0863">Zinc-finger</keyword>
<dbReference type="InterPro" id="IPR041373">
    <property type="entry name" value="RT_RNaseH"/>
</dbReference>
<dbReference type="Gene3D" id="3.30.70.270">
    <property type="match status" value="2"/>
</dbReference>
<dbReference type="EMBL" id="GEVK01018621">
    <property type="protein sequence ID" value="JAU34211.1"/>
    <property type="molecule type" value="Transcribed_RNA"/>
</dbReference>
<keyword evidence="1" id="KW-0645">Protease</keyword>
<dbReference type="Gene3D" id="4.10.60.10">
    <property type="entry name" value="Zinc finger, CCHC-type"/>
    <property type="match status" value="1"/>
</dbReference>
<dbReference type="GO" id="GO:0003964">
    <property type="term" value="F:RNA-directed DNA polymerase activity"/>
    <property type="evidence" value="ECO:0007669"/>
    <property type="project" value="UniProtKB-KW"/>
</dbReference>
<dbReference type="SUPFAM" id="SSF56672">
    <property type="entry name" value="DNA/RNA polymerases"/>
    <property type="match status" value="1"/>
</dbReference>
<evidence type="ECO:0000259" key="10">
    <source>
        <dbReference type="PROSITE" id="PS50158"/>
    </source>
</evidence>
<dbReference type="InterPro" id="IPR051320">
    <property type="entry name" value="Viral_Replic_Matur_Polypro"/>
</dbReference>
<dbReference type="InterPro" id="IPR001878">
    <property type="entry name" value="Znf_CCHC"/>
</dbReference>
<keyword evidence="6" id="KW-0255">Endonuclease</keyword>
<dbReference type="Pfam" id="PF17917">
    <property type="entry name" value="RT_RNaseH"/>
    <property type="match status" value="1"/>
</dbReference>
<evidence type="ECO:0000256" key="2">
    <source>
        <dbReference type="ARBA" id="ARBA00022679"/>
    </source>
</evidence>
<evidence type="ECO:0000256" key="8">
    <source>
        <dbReference type="ARBA" id="ARBA00022918"/>
    </source>
</evidence>
<dbReference type="CDD" id="cd09274">
    <property type="entry name" value="RNase_HI_RT_Ty3"/>
    <property type="match status" value="1"/>
</dbReference>
<dbReference type="InterPro" id="IPR043502">
    <property type="entry name" value="DNA/RNA_pol_sf"/>
</dbReference>
<dbReference type="PANTHER" id="PTHR33064:SF37">
    <property type="entry name" value="RIBONUCLEASE H"/>
    <property type="match status" value="1"/>
</dbReference>
<evidence type="ECO:0000256" key="9">
    <source>
        <dbReference type="PROSITE-ProRule" id="PRU00047"/>
    </source>
</evidence>
<dbReference type="Gene3D" id="3.10.10.10">
    <property type="entry name" value="HIV Type 1 Reverse Transcriptase, subunit A, domain 1"/>
    <property type="match status" value="1"/>
</dbReference>
<keyword evidence="5" id="KW-0064">Aspartyl protease</keyword>
<protein>
    <recommendedName>
        <fullName evidence="13">Reverse transcriptase</fullName>
    </recommendedName>
</protein>
<evidence type="ECO:0000256" key="3">
    <source>
        <dbReference type="ARBA" id="ARBA00022695"/>
    </source>
</evidence>
<dbReference type="SUPFAM" id="SSF57756">
    <property type="entry name" value="Retrovirus zinc finger-like domains"/>
    <property type="match status" value="1"/>
</dbReference>
<reference evidence="12" key="1">
    <citation type="submission" date="2016-07" db="EMBL/GenBank/DDBJ databases">
        <title>De novo transcriptome assembly of four accessions of the metal hyperaccumulator plant Noccaea caerulescens.</title>
        <authorList>
            <person name="Blande D."/>
            <person name="Halimaa P."/>
            <person name="Tervahauta A.I."/>
            <person name="Aarts M.G."/>
            <person name="Karenlampi S.O."/>
        </authorList>
    </citation>
    <scope>NUCLEOTIDE SEQUENCE</scope>
</reference>
<accession>A0A1J3EQA9</accession>
<keyword evidence="8" id="KW-0695">RNA-directed DNA polymerase</keyword>
<dbReference type="GO" id="GO:0003676">
    <property type="term" value="F:nucleic acid binding"/>
    <property type="evidence" value="ECO:0007669"/>
    <property type="project" value="InterPro"/>
</dbReference>
<feature type="domain" description="Reverse transcriptase" evidence="11">
    <location>
        <begin position="554"/>
        <end position="736"/>
    </location>
</feature>
<dbReference type="PANTHER" id="PTHR33064">
    <property type="entry name" value="POL PROTEIN"/>
    <property type="match status" value="1"/>
</dbReference>
<evidence type="ECO:0000256" key="6">
    <source>
        <dbReference type="ARBA" id="ARBA00022759"/>
    </source>
</evidence>
<dbReference type="GO" id="GO:0008270">
    <property type="term" value="F:zinc ion binding"/>
    <property type="evidence" value="ECO:0007669"/>
    <property type="project" value="UniProtKB-KW"/>
</dbReference>